<comment type="caution">
    <text evidence="2">The sequence shown here is derived from an EMBL/GenBank/DDBJ whole genome shotgun (WGS) entry which is preliminary data.</text>
</comment>
<proteinExistence type="predicted"/>
<dbReference type="Proteomes" id="UP000630805">
    <property type="component" value="Unassembled WGS sequence"/>
</dbReference>
<accession>A0ABX2PQP2</accession>
<name>A0ABX2PQP2_9RHOB</name>
<organism evidence="2 3">
    <name type="scientific">Ruegeria haliotis</name>
    <dbReference type="NCBI Taxonomy" id="2747601"/>
    <lineage>
        <taxon>Bacteria</taxon>
        <taxon>Pseudomonadati</taxon>
        <taxon>Pseudomonadota</taxon>
        <taxon>Alphaproteobacteria</taxon>
        <taxon>Rhodobacterales</taxon>
        <taxon>Roseobacteraceae</taxon>
        <taxon>Ruegeria</taxon>
    </lineage>
</organism>
<dbReference type="SUPFAM" id="SSF52266">
    <property type="entry name" value="SGNH hydrolase"/>
    <property type="match status" value="1"/>
</dbReference>
<keyword evidence="1" id="KW-1133">Transmembrane helix</keyword>
<evidence type="ECO:0000313" key="2">
    <source>
        <dbReference type="EMBL" id="NVO56471.1"/>
    </source>
</evidence>
<dbReference type="InterPro" id="IPR036514">
    <property type="entry name" value="SGNH_hydro_sf"/>
</dbReference>
<dbReference type="Gene3D" id="3.40.50.1110">
    <property type="entry name" value="SGNH hydrolase"/>
    <property type="match status" value="1"/>
</dbReference>
<reference evidence="2 3" key="1">
    <citation type="submission" date="2020-06" db="EMBL/GenBank/DDBJ databases">
        <authorList>
            <person name="Cao W.R."/>
        </authorList>
    </citation>
    <scope>NUCLEOTIDE SEQUENCE [LARGE SCALE GENOMIC DNA]</scope>
    <source>
        <strain evidence="2 3">B1Z28</strain>
    </source>
</reference>
<feature type="transmembrane region" description="Helical" evidence="1">
    <location>
        <begin position="38"/>
        <end position="60"/>
    </location>
</feature>
<evidence type="ECO:0008006" key="4">
    <source>
        <dbReference type="Google" id="ProtNLM"/>
    </source>
</evidence>
<sequence length="171" mass="19418">MADSVPCVYAGRQNGDAKIIIQCFFEWYRWIYQQGVNLIRLVVWNLFLSITLFFLADLAYTKKFSTSDPALAEKKYRIQHDYFDHSLLSGFSGYGHWGDEVYKVCTNDLGFKDDCASPQNNMQHFDLAFIGDSFTEGIGMPYEDSFVGMFAKEHPNLTVANLGVASYSPSV</sequence>
<gene>
    <name evidence="2" type="ORF">HW561_11805</name>
</gene>
<protein>
    <recommendedName>
        <fullName evidence="4">GDSL-like lipase/acylhydrolase family protein</fullName>
    </recommendedName>
</protein>
<keyword evidence="1" id="KW-0472">Membrane</keyword>
<evidence type="ECO:0000313" key="3">
    <source>
        <dbReference type="Proteomes" id="UP000630805"/>
    </source>
</evidence>
<evidence type="ECO:0000256" key="1">
    <source>
        <dbReference type="SAM" id="Phobius"/>
    </source>
</evidence>
<dbReference type="RefSeq" id="WP_176864973.1">
    <property type="nucleotide sequence ID" value="NZ_JABXWT010000005.1"/>
</dbReference>
<keyword evidence="3" id="KW-1185">Reference proteome</keyword>
<keyword evidence="1" id="KW-0812">Transmembrane</keyword>
<dbReference type="EMBL" id="JABXWT010000005">
    <property type="protein sequence ID" value="NVO56471.1"/>
    <property type="molecule type" value="Genomic_DNA"/>
</dbReference>